<reference evidence="1" key="1">
    <citation type="journal article" date="2014" name="Front. Microbiol.">
        <title>High frequency of phylogenetically diverse reductive dehalogenase-homologous genes in deep subseafloor sedimentary metagenomes.</title>
        <authorList>
            <person name="Kawai M."/>
            <person name="Futagami T."/>
            <person name="Toyoda A."/>
            <person name="Takaki Y."/>
            <person name="Nishi S."/>
            <person name="Hori S."/>
            <person name="Arai W."/>
            <person name="Tsubouchi T."/>
            <person name="Morono Y."/>
            <person name="Uchiyama I."/>
            <person name="Ito T."/>
            <person name="Fujiyama A."/>
            <person name="Inagaki F."/>
            <person name="Takami H."/>
        </authorList>
    </citation>
    <scope>NUCLEOTIDE SEQUENCE</scope>
    <source>
        <strain evidence="1">Expedition CK06-06</strain>
    </source>
</reference>
<dbReference type="CDD" id="cd16011">
    <property type="entry name" value="iPGM_like"/>
    <property type="match status" value="1"/>
</dbReference>
<dbReference type="GO" id="GO:0004619">
    <property type="term" value="F:phosphoglycerate mutase activity"/>
    <property type="evidence" value="ECO:0007669"/>
    <property type="project" value="UniProtKB-EC"/>
</dbReference>
<dbReference type="Gene3D" id="3.30.70.2130">
    <property type="entry name" value="Metalloenzyme domain"/>
    <property type="match status" value="1"/>
</dbReference>
<protein>
    <submittedName>
        <fullName evidence="1">Uncharacterized protein</fullName>
    </submittedName>
</protein>
<dbReference type="InterPro" id="IPR017850">
    <property type="entry name" value="Alkaline_phosphatase_core_sf"/>
</dbReference>
<sequence length="344" mass="37457">MGLARTIPEGMEPSSASACMSILGYDPKVYYQGRSAIEAASMGIPVEDGEVAFRCNLIAVRDGKMWSYSSGHISSNEAQELIAALNKSLGSDEVHFYPGVSYRQICKIKGHEDTLSATCTPPHDIPDKPINEFLPYGPGSDLLRKLMSRSEIVLLNHPVNMARRSRGDIPATMIWLFWGSGKTPAMPAFKQLYGLDSALSSGVDLLRGLALMVKMEVLDITGVTDNLDNDYAAQATGSLEALKAHDMVVIHVEAPDEAAHAASISDKIEAIHKVDTEIISQLRSWGEDSLRVLIMPDHATPIKVQTHVADPVPFMLWGTGFMSNGAKRFTEIEAKNTAIFIEEG</sequence>
<dbReference type="EMBL" id="BARV01002495">
    <property type="protein sequence ID" value="GAH92705.1"/>
    <property type="molecule type" value="Genomic_DNA"/>
</dbReference>
<comment type="caution">
    <text evidence="1">The sequence shown here is derived from an EMBL/GenBank/DDBJ whole genome shotgun (WGS) entry which is preliminary data.</text>
</comment>
<dbReference type="NCBIfam" id="TIGR00306">
    <property type="entry name" value="apgM"/>
    <property type="match status" value="1"/>
</dbReference>
<dbReference type="Pfam" id="PF10143">
    <property type="entry name" value="PhosphMutase"/>
    <property type="match status" value="1"/>
</dbReference>
<dbReference type="InterPro" id="IPR004456">
    <property type="entry name" value="Pglycerate_mutase_ApgM"/>
</dbReference>
<dbReference type="InterPro" id="IPR042253">
    <property type="entry name" value="Pglycerate_mutase_ApgM_sf"/>
</dbReference>
<name>X1KGF3_9ZZZZ</name>
<accession>X1KGF3</accession>
<gene>
    <name evidence="1" type="ORF">S06H3_06418</name>
</gene>
<dbReference type="PANTHER" id="PTHR31209:SF4">
    <property type="entry name" value="2,3-BISPHOSPHOGLYCERATE-INDEPENDENT PHOSPHOGLYCERATE MUTASE"/>
    <property type="match status" value="1"/>
</dbReference>
<dbReference type="SUPFAM" id="SSF53649">
    <property type="entry name" value="Alkaline phosphatase-like"/>
    <property type="match status" value="1"/>
</dbReference>
<dbReference type="AlphaFoldDB" id="X1KGF3"/>
<dbReference type="Gene3D" id="3.40.720.10">
    <property type="entry name" value="Alkaline Phosphatase, subunit A"/>
    <property type="match status" value="1"/>
</dbReference>
<organism evidence="1">
    <name type="scientific">marine sediment metagenome</name>
    <dbReference type="NCBI Taxonomy" id="412755"/>
    <lineage>
        <taxon>unclassified sequences</taxon>
        <taxon>metagenomes</taxon>
        <taxon>ecological metagenomes</taxon>
    </lineage>
</organism>
<dbReference type="NCBIfam" id="NF003242">
    <property type="entry name" value="PRK04200.1"/>
    <property type="match status" value="1"/>
</dbReference>
<dbReference type="GO" id="GO:0046872">
    <property type="term" value="F:metal ion binding"/>
    <property type="evidence" value="ECO:0007669"/>
    <property type="project" value="InterPro"/>
</dbReference>
<feature type="non-terminal residue" evidence="1">
    <location>
        <position position="344"/>
    </location>
</feature>
<evidence type="ECO:0000313" key="1">
    <source>
        <dbReference type="EMBL" id="GAH92705.1"/>
    </source>
</evidence>
<dbReference type="GO" id="GO:0006096">
    <property type="term" value="P:glycolytic process"/>
    <property type="evidence" value="ECO:0007669"/>
    <property type="project" value="UniProtKB-KW"/>
</dbReference>
<proteinExistence type="predicted"/>
<dbReference type="PIRSF" id="PIRSF006392">
    <property type="entry name" value="IPGAM_arch"/>
    <property type="match status" value="1"/>
</dbReference>
<dbReference type="PANTHER" id="PTHR31209">
    <property type="entry name" value="COFACTOR-INDEPENDENT PHOSPHOGLYCERATE MUTASE"/>
    <property type="match status" value="1"/>
</dbReference>